<dbReference type="GO" id="GO:0004163">
    <property type="term" value="F:diphosphomevalonate decarboxylase activity"/>
    <property type="evidence" value="ECO:0007669"/>
    <property type="project" value="UniProtKB-EC"/>
</dbReference>
<evidence type="ECO:0000256" key="2">
    <source>
        <dbReference type="ARBA" id="ARBA00012296"/>
    </source>
</evidence>
<comment type="similarity">
    <text evidence="1">Belongs to the diphosphomevalonate decarboxylase family.</text>
</comment>
<organism evidence="10 11">
    <name type="scientific">Candidatus Roizmanbacteria bacterium GW2011_GWA2_37_7</name>
    <dbReference type="NCBI Taxonomy" id="1618481"/>
    <lineage>
        <taxon>Bacteria</taxon>
        <taxon>Candidatus Roizmaniibacteriota</taxon>
    </lineage>
</organism>
<evidence type="ECO:0000259" key="9">
    <source>
        <dbReference type="Pfam" id="PF22700"/>
    </source>
</evidence>
<dbReference type="FunFam" id="3.30.230.10:FF:000072">
    <property type="entry name" value="Diphosphomevalonate decarboxylase"/>
    <property type="match status" value="1"/>
</dbReference>
<dbReference type="STRING" id="1618481.US54_C0026G0002"/>
<evidence type="ECO:0000256" key="7">
    <source>
        <dbReference type="ARBA" id="ARBA00023239"/>
    </source>
</evidence>
<dbReference type="PATRIC" id="fig|1618481.3.peg.586"/>
<evidence type="ECO:0000313" key="11">
    <source>
        <dbReference type="Proteomes" id="UP000034471"/>
    </source>
</evidence>
<evidence type="ECO:0000313" key="10">
    <source>
        <dbReference type="EMBL" id="KKQ37743.1"/>
    </source>
</evidence>
<accession>A0A0G0H3C5</accession>
<evidence type="ECO:0000256" key="4">
    <source>
        <dbReference type="ARBA" id="ARBA00022741"/>
    </source>
</evidence>
<dbReference type="SUPFAM" id="SSF54211">
    <property type="entry name" value="Ribosomal protein S5 domain 2-like"/>
    <property type="match status" value="1"/>
</dbReference>
<dbReference type="Gene3D" id="3.30.230.10">
    <property type="match status" value="1"/>
</dbReference>
<dbReference type="GO" id="GO:0019287">
    <property type="term" value="P:isopentenyl diphosphate biosynthetic process, mevalonate pathway"/>
    <property type="evidence" value="ECO:0007669"/>
    <property type="project" value="InterPro"/>
</dbReference>
<keyword evidence="5" id="KW-0067">ATP-binding</keyword>
<protein>
    <recommendedName>
        <fullName evidence="2">diphosphomevalonate decarboxylase</fullName>
        <ecNumber evidence="2">4.1.1.33</ecNumber>
    </recommendedName>
</protein>
<evidence type="ECO:0000259" key="8">
    <source>
        <dbReference type="Pfam" id="PF18376"/>
    </source>
</evidence>
<sequence>MKATAIAHPNVALIKYWGRKDEKLRLPTNGSISINLSEMTTTTTVEFSENYKSDHIQIDKQNLFDEADRVIKHLDQIRTIVNSALKAKVVSENNFPSSTGLSSSSSGFAALTVAATTALGLKLSEKQLSVLARLGSGSACRSIPDGWGEWNDADTSEGSYAHSIFPKDHWDIADVVAVVSSEKKDISTSKGQKLAQTSPFFEARQASMNHKLNTLKIIITNKNFQKFGEFVEAEALNMHAVMITSSPSLIYWSVGTIQLMKQIKKWRAEGMPAYFTINTGQDIHILIEQKNVKKLICKLQELMYVKKIIQNTVSSGTFTSKSHLF</sequence>
<evidence type="ECO:0000256" key="1">
    <source>
        <dbReference type="ARBA" id="ARBA00008831"/>
    </source>
</evidence>
<dbReference type="InterPro" id="IPR041431">
    <property type="entry name" value="Mvd1_C"/>
</dbReference>
<dbReference type="PIRSF" id="PIRSF015950">
    <property type="entry name" value="Mev_P_decrbx"/>
    <property type="match status" value="1"/>
</dbReference>
<name>A0A0G0H3C5_9BACT</name>
<reference evidence="10 11" key="1">
    <citation type="journal article" date="2015" name="Nature">
        <title>rRNA introns, odd ribosomes, and small enigmatic genomes across a large radiation of phyla.</title>
        <authorList>
            <person name="Brown C.T."/>
            <person name="Hug L.A."/>
            <person name="Thomas B.C."/>
            <person name="Sharon I."/>
            <person name="Castelle C.J."/>
            <person name="Singh A."/>
            <person name="Wilkins M.J."/>
            <person name="Williams K.H."/>
            <person name="Banfield J.F."/>
        </authorList>
    </citation>
    <scope>NUCLEOTIDE SEQUENCE [LARGE SCALE GENOMIC DNA]</scope>
</reference>
<evidence type="ECO:0000256" key="5">
    <source>
        <dbReference type="ARBA" id="ARBA00022840"/>
    </source>
</evidence>
<evidence type="ECO:0000256" key="3">
    <source>
        <dbReference type="ARBA" id="ARBA00022516"/>
    </source>
</evidence>
<dbReference type="EMBL" id="LBTJ01000026">
    <property type="protein sequence ID" value="KKQ37743.1"/>
    <property type="molecule type" value="Genomic_DNA"/>
</dbReference>
<dbReference type="InterPro" id="IPR005935">
    <property type="entry name" value="Mev_decarb"/>
</dbReference>
<dbReference type="Proteomes" id="UP000034471">
    <property type="component" value="Unassembled WGS sequence"/>
</dbReference>
<feature type="domain" description="Diphosphomevalonate decarboxylase-like N-terminal" evidence="9">
    <location>
        <begin position="7"/>
        <end position="161"/>
    </location>
</feature>
<dbReference type="AlphaFoldDB" id="A0A0G0H3C5"/>
<dbReference type="Pfam" id="PF18376">
    <property type="entry name" value="MDD_C"/>
    <property type="match status" value="1"/>
</dbReference>
<evidence type="ECO:0000256" key="6">
    <source>
        <dbReference type="ARBA" id="ARBA00023098"/>
    </source>
</evidence>
<dbReference type="InterPro" id="IPR053859">
    <property type="entry name" value="MVD-like_N"/>
</dbReference>
<gene>
    <name evidence="10" type="ORF">US54_C0026G0002</name>
</gene>
<dbReference type="GO" id="GO:0005524">
    <property type="term" value="F:ATP binding"/>
    <property type="evidence" value="ECO:0007669"/>
    <property type="project" value="UniProtKB-KW"/>
</dbReference>
<keyword evidence="6" id="KW-0443">Lipid metabolism</keyword>
<dbReference type="Gene3D" id="3.30.70.890">
    <property type="entry name" value="GHMP kinase, C-terminal domain"/>
    <property type="match status" value="1"/>
</dbReference>
<dbReference type="PANTHER" id="PTHR10977">
    <property type="entry name" value="DIPHOSPHOMEVALONATE DECARBOXYLASE"/>
    <property type="match status" value="1"/>
</dbReference>
<dbReference type="InterPro" id="IPR014721">
    <property type="entry name" value="Ribsml_uS5_D2-typ_fold_subgr"/>
</dbReference>
<proteinExistence type="inferred from homology"/>
<dbReference type="Pfam" id="PF22700">
    <property type="entry name" value="MVD-like_N"/>
    <property type="match status" value="1"/>
</dbReference>
<keyword evidence="3" id="KW-0444">Lipid biosynthesis</keyword>
<comment type="caution">
    <text evidence="10">The sequence shown here is derived from an EMBL/GenBank/DDBJ whole genome shotgun (WGS) entry which is preliminary data.</text>
</comment>
<dbReference type="GO" id="GO:0005829">
    <property type="term" value="C:cytosol"/>
    <property type="evidence" value="ECO:0007669"/>
    <property type="project" value="InterPro"/>
</dbReference>
<feature type="domain" description="Mvd1 C-terminal" evidence="8">
    <location>
        <begin position="175"/>
        <end position="313"/>
    </location>
</feature>
<dbReference type="EC" id="4.1.1.33" evidence="2"/>
<keyword evidence="7" id="KW-0456">Lyase</keyword>
<dbReference type="NCBIfam" id="TIGR01240">
    <property type="entry name" value="mevDPdecarb"/>
    <property type="match status" value="1"/>
</dbReference>
<dbReference type="InterPro" id="IPR029765">
    <property type="entry name" value="Mev_diP_decarb"/>
</dbReference>
<keyword evidence="4" id="KW-0547">Nucleotide-binding</keyword>
<dbReference type="InterPro" id="IPR020568">
    <property type="entry name" value="Ribosomal_Su5_D2-typ_SF"/>
</dbReference>
<dbReference type="SUPFAM" id="SSF55060">
    <property type="entry name" value="GHMP Kinase, C-terminal domain"/>
    <property type="match status" value="1"/>
</dbReference>
<dbReference type="InterPro" id="IPR036554">
    <property type="entry name" value="GHMP_kinase_C_sf"/>
</dbReference>
<dbReference type="PANTHER" id="PTHR10977:SF3">
    <property type="entry name" value="DIPHOSPHOMEVALONATE DECARBOXYLASE"/>
    <property type="match status" value="1"/>
</dbReference>